<comment type="catalytic activity">
    <reaction evidence="7 8">
        <text>tRNA(Tyr) + L-tyrosine + ATP = L-tyrosyl-tRNA(Tyr) + AMP + diphosphate + H(+)</text>
        <dbReference type="Rhea" id="RHEA:10220"/>
        <dbReference type="Rhea" id="RHEA-COMP:9706"/>
        <dbReference type="Rhea" id="RHEA-COMP:9707"/>
        <dbReference type="ChEBI" id="CHEBI:15378"/>
        <dbReference type="ChEBI" id="CHEBI:30616"/>
        <dbReference type="ChEBI" id="CHEBI:33019"/>
        <dbReference type="ChEBI" id="CHEBI:58315"/>
        <dbReference type="ChEBI" id="CHEBI:78442"/>
        <dbReference type="ChEBI" id="CHEBI:78536"/>
        <dbReference type="ChEBI" id="CHEBI:456215"/>
        <dbReference type="EC" id="6.1.1.1"/>
    </reaction>
</comment>
<gene>
    <name evidence="8 11" type="primary">tyrS</name>
    <name evidence="11" type="ORF">MUY34_01510</name>
</gene>
<feature type="short sequence motif" description="'HIGH' region" evidence="8">
    <location>
        <begin position="39"/>
        <end position="48"/>
    </location>
</feature>
<dbReference type="Pfam" id="PF22421">
    <property type="entry name" value="SYY_C-terminal"/>
    <property type="match status" value="1"/>
</dbReference>
<evidence type="ECO:0000256" key="9">
    <source>
        <dbReference type="PROSITE-ProRule" id="PRU00182"/>
    </source>
</evidence>
<dbReference type="InterPro" id="IPR054608">
    <property type="entry name" value="SYY-like_C"/>
</dbReference>
<evidence type="ECO:0000256" key="8">
    <source>
        <dbReference type="HAMAP-Rule" id="MF_02006"/>
    </source>
</evidence>
<dbReference type="InterPro" id="IPR002307">
    <property type="entry name" value="Tyr-tRNA-ligase"/>
</dbReference>
<evidence type="ECO:0000256" key="7">
    <source>
        <dbReference type="ARBA" id="ARBA00048248"/>
    </source>
</evidence>
<evidence type="ECO:0000313" key="11">
    <source>
        <dbReference type="EMBL" id="MCK8479275.1"/>
    </source>
</evidence>
<dbReference type="NCBIfam" id="TIGR00234">
    <property type="entry name" value="tyrS"/>
    <property type="match status" value="1"/>
</dbReference>
<protein>
    <recommendedName>
        <fullName evidence="8">Tyrosine--tRNA ligase</fullName>
        <ecNumber evidence="8">6.1.1.1</ecNumber>
    </recommendedName>
    <alternativeName>
        <fullName evidence="8">Tyrosyl-tRNA synthetase</fullName>
        <shortName evidence="8">TyrRS</shortName>
    </alternativeName>
</protein>
<dbReference type="Gene3D" id="3.40.50.620">
    <property type="entry name" value="HUPs"/>
    <property type="match status" value="1"/>
</dbReference>
<dbReference type="EC" id="6.1.1.1" evidence="8"/>
<evidence type="ECO:0000256" key="4">
    <source>
        <dbReference type="ARBA" id="ARBA00022884"/>
    </source>
</evidence>
<dbReference type="InterPro" id="IPR002305">
    <property type="entry name" value="aa-tRNA-synth_Ic"/>
</dbReference>
<sequence length="434" mass="48923">MNYNLVEELTWRGMVHDIMPGTEAQLQKEMTTAYIGFDPTSDSLHIGSLVPIILLMHLEKAGHKPIALVGGATGMIGDPSGKSDERNLLDEATLNHNVAGIKNTLARFLDFNSDKKNAPVLVNNYDWMKDFSFIDFARDVGKRITVNYMMAKDSVKKRLSGDEGNVGMSFTEFTYQLIQGYDFYHLYKTHHCLLQMGGSDQWGNITTGTELVRRMNVGEDAKAYAMTCPLITKADGSKFGKSEGGNVWLDAEKTSVYKFYQFWLNTSDEDAEKYIKIFTFLTEEEIKTIIREHSEAPHRRELQKRLAQEITTMVHSASDFENAEKASNILFSKTFKADIKTLDEKTFLDVFEGVPQAEISRAELSELDMIGALAAQTNFLASNSEARRALKENAVSVNKEKVTEDYQLSSDDLINDTYIILNKGKKNTYIIKVS</sequence>
<dbReference type="Gene3D" id="1.10.240.10">
    <property type="entry name" value="Tyrosyl-Transfer RNA Synthetase"/>
    <property type="match status" value="1"/>
</dbReference>
<feature type="domain" description="Tyrosine--tRNA ligase SYY-like C-terminal" evidence="10">
    <location>
        <begin position="349"/>
        <end position="430"/>
    </location>
</feature>
<dbReference type="InterPro" id="IPR014729">
    <property type="entry name" value="Rossmann-like_a/b/a_fold"/>
</dbReference>
<feature type="binding site" evidence="8">
    <location>
        <position position="179"/>
    </location>
    <ligand>
        <name>L-tyrosine</name>
        <dbReference type="ChEBI" id="CHEBI:58315"/>
    </ligand>
</feature>
<dbReference type="RefSeq" id="WP_204344180.1">
    <property type="nucleotide sequence ID" value="NZ_JACNMJ010000001.1"/>
</dbReference>
<keyword evidence="5 8" id="KW-0648">Protein biosynthesis</keyword>
<comment type="subcellular location">
    <subcellularLocation>
        <location evidence="8">Cytoplasm</location>
    </subcellularLocation>
</comment>
<comment type="caution">
    <text evidence="11">The sequence shown here is derived from an EMBL/GenBank/DDBJ whole genome shotgun (WGS) entry which is preliminary data.</text>
</comment>
<evidence type="ECO:0000256" key="3">
    <source>
        <dbReference type="ARBA" id="ARBA00022840"/>
    </source>
</evidence>
<evidence type="ECO:0000256" key="1">
    <source>
        <dbReference type="ARBA" id="ARBA00022598"/>
    </source>
</evidence>
<comment type="function">
    <text evidence="8">Catalyzes the attachment of tyrosine to tRNA(Tyr) in a two-step reaction: tyrosine is first activated by ATP to form Tyr-AMP and then transferred to the acceptor end of tRNA(Tyr).</text>
</comment>
<dbReference type="InterPro" id="IPR024107">
    <property type="entry name" value="Tyr-tRNA-ligase_bac_1"/>
</dbReference>
<dbReference type="CDD" id="cd00805">
    <property type="entry name" value="TyrRS_core"/>
    <property type="match status" value="1"/>
</dbReference>
<keyword evidence="1 8" id="KW-0436">Ligase</keyword>
<dbReference type="PANTHER" id="PTHR11766">
    <property type="entry name" value="TYROSYL-TRNA SYNTHETASE"/>
    <property type="match status" value="1"/>
</dbReference>
<comment type="subunit">
    <text evidence="8">Homodimer.</text>
</comment>
<name>A0ABT0H646_9FLAO</name>
<evidence type="ECO:0000313" key="12">
    <source>
        <dbReference type="Proteomes" id="UP001203687"/>
    </source>
</evidence>
<keyword evidence="3 8" id="KW-0067">ATP-binding</keyword>
<evidence type="ECO:0000256" key="5">
    <source>
        <dbReference type="ARBA" id="ARBA00022917"/>
    </source>
</evidence>
<keyword evidence="8" id="KW-0963">Cytoplasm</keyword>
<dbReference type="Pfam" id="PF00579">
    <property type="entry name" value="tRNA-synt_1b"/>
    <property type="match status" value="1"/>
</dbReference>
<dbReference type="CDD" id="cd00165">
    <property type="entry name" value="S4"/>
    <property type="match status" value="1"/>
</dbReference>
<comment type="similarity">
    <text evidence="8">Belongs to the class-I aminoacyl-tRNA synthetase family. TyrS type 1 subfamily.</text>
</comment>
<keyword evidence="6 8" id="KW-0030">Aminoacyl-tRNA synthetase</keyword>
<evidence type="ECO:0000256" key="6">
    <source>
        <dbReference type="ARBA" id="ARBA00023146"/>
    </source>
</evidence>
<dbReference type="SUPFAM" id="SSF52374">
    <property type="entry name" value="Nucleotidylyl transferase"/>
    <property type="match status" value="1"/>
</dbReference>
<organism evidence="11 12">
    <name type="scientific">Psychroserpens algicola</name>
    <dbReference type="NCBI Taxonomy" id="1719034"/>
    <lineage>
        <taxon>Bacteria</taxon>
        <taxon>Pseudomonadati</taxon>
        <taxon>Bacteroidota</taxon>
        <taxon>Flavobacteriia</taxon>
        <taxon>Flavobacteriales</taxon>
        <taxon>Flavobacteriaceae</taxon>
        <taxon>Psychroserpens</taxon>
    </lineage>
</organism>
<proteinExistence type="inferred from homology"/>
<feature type="binding site" evidence="8">
    <location>
        <position position="175"/>
    </location>
    <ligand>
        <name>L-tyrosine</name>
        <dbReference type="ChEBI" id="CHEBI:58315"/>
    </ligand>
</feature>
<dbReference type="InterPro" id="IPR036986">
    <property type="entry name" value="S4_RNA-bd_sf"/>
</dbReference>
<keyword evidence="12" id="KW-1185">Reference proteome</keyword>
<keyword evidence="2 8" id="KW-0547">Nucleotide-binding</keyword>
<dbReference type="HAMAP" id="MF_02006">
    <property type="entry name" value="Tyr_tRNA_synth_type1"/>
    <property type="match status" value="1"/>
</dbReference>
<evidence type="ECO:0000256" key="2">
    <source>
        <dbReference type="ARBA" id="ARBA00022741"/>
    </source>
</evidence>
<feature type="binding site" evidence="8">
    <location>
        <position position="241"/>
    </location>
    <ligand>
        <name>ATP</name>
        <dbReference type="ChEBI" id="CHEBI:30616"/>
    </ligand>
</feature>
<dbReference type="InterPro" id="IPR024088">
    <property type="entry name" value="Tyr-tRNA-ligase_bac-type"/>
</dbReference>
<dbReference type="EMBL" id="JALPQF010000001">
    <property type="protein sequence ID" value="MCK8479275.1"/>
    <property type="molecule type" value="Genomic_DNA"/>
</dbReference>
<keyword evidence="4 9" id="KW-0694">RNA-binding</keyword>
<dbReference type="PROSITE" id="PS50889">
    <property type="entry name" value="S4"/>
    <property type="match status" value="1"/>
</dbReference>
<feature type="binding site" evidence="8">
    <location>
        <position position="34"/>
    </location>
    <ligand>
        <name>L-tyrosine</name>
        <dbReference type="ChEBI" id="CHEBI:58315"/>
    </ligand>
</feature>
<dbReference type="PRINTS" id="PR01040">
    <property type="entry name" value="TRNASYNTHTYR"/>
</dbReference>
<dbReference type="SUPFAM" id="SSF55174">
    <property type="entry name" value="Alpha-L RNA-binding motif"/>
    <property type="match status" value="1"/>
</dbReference>
<dbReference type="PANTHER" id="PTHR11766:SF0">
    <property type="entry name" value="TYROSINE--TRNA LIGASE, MITOCHONDRIAL"/>
    <property type="match status" value="1"/>
</dbReference>
<feature type="short sequence motif" description="'KMSKS' region" evidence="8">
    <location>
        <begin position="238"/>
        <end position="242"/>
    </location>
</feature>
<reference evidence="11" key="1">
    <citation type="submission" date="2022-04" db="EMBL/GenBank/DDBJ databases">
        <authorList>
            <person name="Ren T."/>
        </authorList>
    </citation>
    <scope>NUCLEOTIDE SEQUENCE</scope>
    <source>
        <strain evidence="11">F63249</strain>
    </source>
</reference>
<accession>A0ABT0H646</accession>
<dbReference type="Proteomes" id="UP001203687">
    <property type="component" value="Unassembled WGS sequence"/>
</dbReference>
<dbReference type="GO" id="GO:0004831">
    <property type="term" value="F:tyrosine-tRNA ligase activity"/>
    <property type="evidence" value="ECO:0007669"/>
    <property type="project" value="UniProtKB-EC"/>
</dbReference>
<evidence type="ECO:0000259" key="10">
    <source>
        <dbReference type="Pfam" id="PF22421"/>
    </source>
</evidence>
<dbReference type="Gene3D" id="3.10.290.10">
    <property type="entry name" value="RNA-binding S4 domain"/>
    <property type="match status" value="1"/>
</dbReference>